<dbReference type="InterPro" id="IPR038071">
    <property type="entry name" value="UROD/MetE-like_sf"/>
</dbReference>
<dbReference type="Gene3D" id="3.20.20.210">
    <property type="match status" value="1"/>
</dbReference>
<dbReference type="PANTHER" id="PTHR47099">
    <property type="entry name" value="METHYLCOBAMIDE:COM METHYLTRANSFERASE MTBA"/>
    <property type="match status" value="1"/>
</dbReference>
<name>A0A0F9S8N9_9ZZZZ</name>
<dbReference type="SUPFAM" id="SSF51726">
    <property type="entry name" value="UROD/MetE-like"/>
    <property type="match status" value="1"/>
</dbReference>
<sequence length="326" mass="36690">MAIGVVINSVLGGGASHDILGDVYSSNPGREVGKNIESQWVIEKPVMNDDEYDRFIEKPFEFLMGTVIPRAYKNLADLNSPTAVGALLKMGQEVAKFPIFLMDFVAKWKKEAWLPWYYALAPNPLDFLGAFFRDFDKLSLDLYRMPDKVKKVCEIIGPVLAVVGKVTGALSRDVTGSRRVFCPVWYNTYLSPEKFREFHFPYIKQIVNELIEAGLTPLMSFQGRADHLLDQLKELPEKKVIMWFDKTDLVKAREELGDNYCLAGGIPSRLLISGTPEKVRKHTEELIDNLKSGGGFIVSTEFNGMGDAKVENVKALTETVMNYGKY</sequence>
<proteinExistence type="predicted"/>
<accession>A0A0F9S8N9</accession>
<dbReference type="GO" id="GO:0006779">
    <property type="term" value="P:porphyrin-containing compound biosynthetic process"/>
    <property type="evidence" value="ECO:0007669"/>
    <property type="project" value="InterPro"/>
</dbReference>
<organism evidence="2">
    <name type="scientific">marine sediment metagenome</name>
    <dbReference type="NCBI Taxonomy" id="412755"/>
    <lineage>
        <taxon>unclassified sequences</taxon>
        <taxon>metagenomes</taxon>
        <taxon>ecological metagenomes</taxon>
    </lineage>
</organism>
<dbReference type="AlphaFoldDB" id="A0A0F9S8N9"/>
<dbReference type="Pfam" id="PF01208">
    <property type="entry name" value="URO-D"/>
    <property type="match status" value="1"/>
</dbReference>
<dbReference type="InterPro" id="IPR000257">
    <property type="entry name" value="Uroporphyrinogen_deCOase"/>
</dbReference>
<evidence type="ECO:0000313" key="2">
    <source>
        <dbReference type="EMBL" id="KKN63404.1"/>
    </source>
</evidence>
<evidence type="ECO:0000259" key="1">
    <source>
        <dbReference type="Pfam" id="PF01208"/>
    </source>
</evidence>
<feature type="domain" description="Uroporphyrinogen decarboxylase (URO-D)" evidence="1">
    <location>
        <begin position="133"/>
        <end position="322"/>
    </location>
</feature>
<dbReference type="EMBL" id="LAZR01000591">
    <property type="protein sequence ID" value="KKN63404.1"/>
    <property type="molecule type" value="Genomic_DNA"/>
</dbReference>
<dbReference type="InterPro" id="IPR052024">
    <property type="entry name" value="Methanogen_methyltrans"/>
</dbReference>
<gene>
    <name evidence="2" type="ORF">LCGC14_0502340</name>
</gene>
<reference evidence="2" key="1">
    <citation type="journal article" date="2015" name="Nature">
        <title>Complex archaea that bridge the gap between prokaryotes and eukaryotes.</title>
        <authorList>
            <person name="Spang A."/>
            <person name="Saw J.H."/>
            <person name="Jorgensen S.L."/>
            <person name="Zaremba-Niedzwiedzka K."/>
            <person name="Martijn J."/>
            <person name="Lind A.E."/>
            <person name="van Eijk R."/>
            <person name="Schleper C."/>
            <person name="Guy L."/>
            <person name="Ettema T.J."/>
        </authorList>
    </citation>
    <scope>NUCLEOTIDE SEQUENCE</scope>
</reference>
<protein>
    <recommendedName>
        <fullName evidence="1">Uroporphyrinogen decarboxylase (URO-D) domain-containing protein</fullName>
    </recommendedName>
</protein>
<dbReference type="GO" id="GO:0004853">
    <property type="term" value="F:uroporphyrinogen decarboxylase activity"/>
    <property type="evidence" value="ECO:0007669"/>
    <property type="project" value="InterPro"/>
</dbReference>
<dbReference type="PANTHER" id="PTHR47099:SF1">
    <property type="entry name" value="METHYLCOBAMIDE:COM METHYLTRANSFERASE MTBA"/>
    <property type="match status" value="1"/>
</dbReference>
<comment type="caution">
    <text evidence="2">The sequence shown here is derived from an EMBL/GenBank/DDBJ whole genome shotgun (WGS) entry which is preliminary data.</text>
</comment>